<keyword evidence="4" id="KW-1185">Reference proteome</keyword>
<keyword evidence="1" id="KW-0812">Transmembrane</keyword>
<proteinExistence type="predicted"/>
<feature type="transmembrane region" description="Helical" evidence="1">
    <location>
        <begin position="105"/>
        <end position="124"/>
    </location>
</feature>
<dbReference type="KEGG" id="bse:Bsel_1874"/>
<dbReference type="RefSeq" id="WP_013172801.1">
    <property type="nucleotide sequence ID" value="NC_014219.1"/>
</dbReference>
<dbReference type="AlphaFoldDB" id="D6XU93"/>
<evidence type="ECO:0000259" key="2">
    <source>
        <dbReference type="Pfam" id="PF04892"/>
    </source>
</evidence>
<feature type="domain" description="VanZ-like" evidence="2">
    <location>
        <begin position="21"/>
        <end position="153"/>
    </location>
</feature>
<feature type="transmembrane region" description="Helical" evidence="1">
    <location>
        <begin position="12"/>
        <end position="36"/>
    </location>
</feature>
<protein>
    <submittedName>
        <fullName evidence="3">VanZ family protein</fullName>
    </submittedName>
</protein>
<dbReference type="eggNOG" id="COG4767">
    <property type="taxonomic scope" value="Bacteria"/>
</dbReference>
<organism evidence="3 4">
    <name type="scientific">Bacillus selenitireducens (strain ATCC 700615 / DSM 15326 / MLS10)</name>
    <dbReference type="NCBI Taxonomy" id="439292"/>
    <lineage>
        <taxon>Bacteria</taxon>
        <taxon>Bacillati</taxon>
        <taxon>Bacillota</taxon>
        <taxon>Bacilli</taxon>
        <taxon>Bacillales</taxon>
        <taxon>Bacillaceae</taxon>
        <taxon>Salisediminibacterium</taxon>
    </lineage>
</organism>
<evidence type="ECO:0000313" key="4">
    <source>
        <dbReference type="Proteomes" id="UP000000271"/>
    </source>
</evidence>
<dbReference type="InterPro" id="IPR053150">
    <property type="entry name" value="Teicoplanin_resist-assoc"/>
</dbReference>
<evidence type="ECO:0000313" key="3">
    <source>
        <dbReference type="EMBL" id="ADH99379.1"/>
    </source>
</evidence>
<keyword evidence="1" id="KW-0472">Membrane</keyword>
<keyword evidence="1" id="KW-1133">Transmembrane helix</keyword>
<dbReference type="InterPro" id="IPR006976">
    <property type="entry name" value="VanZ-like"/>
</dbReference>
<dbReference type="Pfam" id="PF04892">
    <property type="entry name" value="VanZ"/>
    <property type="match status" value="1"/>
</dbReference>
<dbReference type="PANTHER" id="PTHR36834:SF1">
    <property type="entry name" value="INTEGRAL MEMBRANE PROTEIN"/>
    <property type="match status" value="1"/>
</dbReference>
<dbReference type="OrthoDB" id="4822551at2"/>
<accession>D6XU93</accession>
<evidence type="ECO:0000256" key="1">
    <source>
        <dbReference type="SAM" id="Phobius"/>
    </source>
</evidence>
<dbReference type="Proteomes" id="UP000000271">
    <property type="component" value="Chromosome"/>
</dbReference>
<sequence>MKKPQEMSKSGPLKFALLVMFIVYMGLLFYIVFFAWNHGSSFGPVGPGGRNYNLEPGLSIERILRYSPDATNPVRILGGNILMFIPFGMLFPLLILIFFNRRMTVVAVTFVSALLSLFIEVNQFLFTYRVANVDDILLNSLGGFLGAIIYSIIRKQLSA</sequence>
<dbReference type="EMBL" id="CP001791">
    <property type="protein sequence ID" value="ADH99379.1"/>
    <property type="molecule type" value="Genomic_DNA"/>
</dbReference>
<feature type="transmembrane region" description="Helical" evidence="1">
    <location>
        <begin position="76"/>
        <end position="98"/>
    </location>
</feature>
<reference evidence="3" key="1">
    <citation type="submission" date="2009-10" db="EMBL/GenBank/DDBJ databases">
        <title>Complete sequence of Bacillus selenitireducens MLS10.</title>
        <authorList>
            <consortium name="US DOE Joint Genome Institute"/>
            <person name="Lucas S."/>
            <person name="Copeland A."/>
            <person name="Lapidus A."/>
            <person name="Glavina del Rio T."/>
            <person name="Dalin E."/>
            <person name="Tice H."/>
            <person name="Bruce D."/>
            <person name="Goodwin L."/>
            <person name="Pitluck S."/>
            <person name="Sims D."/>
            <person name="Brettin T."/>
            <person name="Detter J.C."/>
            <person name="Han C."/>
            <person name="Larimer F."/>
            <person name="Land M."/>
            <person name="Hauser L."/>
            <person name="Kyrpides N."/>
            <person name="Ovchinnikova G."/>
            <person name="Stolz J."/>
        </authorList>
    </citation>
    <scope>NUCLEOTIDE SEQUENCE [LARGE SCALE GENOMIC DNA]</scope>
    <source>
        <strain evidence="3">MLS10</strain>
    </source>
</reference>
<dbReference type="STRING" id="439292.Bsel_1874"/>
<dbReference type="HOGENOM" id="CLU_077618_5_3_9"/>
<gene>
    <name evidence="3" type="ordered locus">Bsel_1874</name>
</gene>
<dbReference type="PANTHER" id="PTHR36834">
    <property type="entry name" value="MEMBRANE PROTEIN-RELATED"/>
    <property type="match status" value="1"/>
</dbReference>
<name>D6XU93_BACIE</name>
<feature type="transmembrane region" description="Helical" evidence="1">
    <location>
        <begin position="136"/>
        <end position="153"/>
    </location>
</feature>